<feature type="transmembrane region" description="Helical" evidence="5">
    <location>
        <begin position="12"/>
        <end position="29"/>
    </location>
</feature>
<accession>A0A5C6KMI9</accession>
<feature type="transmembrane region" description="Helical" evidence="5">
    <location>
        <begin position="201"/>
        <end position="217"/>
    </location>
</feature>
<keyword evidence="2 5" id="KW-0812">Transmembrane</keyword>
<feature type="domain" description="O-antigen ligase-related" evidence="6">
    <location>
        <begin position="207"/>
        <end position="337"/>
    </location>
</feature>
<keyword evidence="4 5" id="KW-0472">Membrane</keyword>
<protein>
    <submittedName>
        <fullName evidence="7">O-antigen ligase family protein</fullName>
    </submittedName>
</protein>
<feature type="transmembrane region" description="Helical" evidence="5">
    <location>
        <begin position="223"/>
        <end position="239"/>
    </location>
</feature>
<feature type="transmembrane region" description="Helical" evidence="5">
    <location>
        <begin position="177"/>
        <end position="194"/>
    </location>
</feature>
<evidence type="ECO:0000256" key="3">
    <source>
        <dbReference type="ARBA" id="ARBA00022989"/>
    </source>
</evidence>
<feature type="transmembrane region" description="Helical" evidence="5">
    <location>
        <begin position="383"/>
        <end position="400"/>
    </location>
</feature>
<feature type="transmembrane region" description="Helical" evidence="5">
    <location>
        <begin position="65"/>
        <end position="85"/>
    </location>
</feature>
<feature type="transmembrane region" description="Helical" evidence="5">
    <location>
        <begin position="91"/>
        <end position="108"/>
    </location>
</feature>
<dbReference type="EMBL" id="VOHW01000001">
    <property type="protein sequence ID" value="TWV64530.1"/>
    <property type="molecule type" value="Genomic_DNA"/>
</dbReference>
<feature type="transmembrane region" description="Helical" evidence="5">
    <location>
        <begin position="330"/>
        <end position="350"/>
    </location>
</feature>
<evidence type="ECO:0000259" key="6">
    <source>
        <dbReference type="Pfam" id="PF04932"/>
    </source>
</evidence>
<dbReference type="Pfam" id="PF04932">
    <property type="entry name" value="Wzy_C"/>
    <property type="match status" value="1"/>
</dbReference>
<evidence type="ECO:0000256" key="1">
    <source>
        <dbReference type="ARBA" id="ARBA00004141"/>
    </source>
</evidence>
<gene>
    <name evidence="7" type="ORF">FSA05_02630</name>
    <name evidence="8" type="ORF">P2T59_03420</name>
</gene>
<dbReference type="EMBL" id="CP120353">
    <property type="protein sequence ID" value="WET65038.1"/>
    <property type="molecule type" value="Genomic_DNA"/>
</dbReference>
<name>A0A5C6KMI9_PARDI</name>
<feature type="transmembrane region" description="Helical" evidence="5">
    <location>
        <begin position="115"/>
        <end position="135"/>
    </location>
</feature>
<comment type="subcellular location">
    <subcellularLocation>
        <location evidence="1">Membrane</location>
        <topology evidence="1">Multi-pass membrane protein</topology>
    </subcellularLocation>
</comment>
<dbReference type="GO" id="GO:0016020">
    <property type="term" value="C:membrane"/>
    <property type="evidence" value="ECO:0007669"/>
    <property type="project" value="UniProtKB-SubCell"/>
</dbReference>
<reference evidence="7 9" key="1">
    <citation type="submission" date="2019-07" db="EMBL/GenBank/DDBJ databases">
        <title>Genome sequencing of Parabacteroides distasonis iSURF_7.</title>
        <authorList>
            <person name="Degefu H.N."/>
            <person name="Ruoff K.L."/>
            <person name="Price C.E."/>
            <person name="Valls R.A."/>
            <person name="O'Toole G.A."/>
        </authorList>
    </citation>
    <scope>NUCLEOTIDE SEQUENCE [LARGE SCALE GENOMIC DNA]</scope>
    <source>
        <strain evidence="7 9">CFPLTA003_1B</strain>
    </source>
</reference>
<keyword evidence="7" id="KW-0436">Ligase</keyword>
<evidence type="ECO:0000313" key="9">
    <source>
        <dbReference type="Proteomes" id="UP000315827"/>
    </source>
</evidence>
<dbReference type="InterPro" id="IPR007016">
    <property type="entry name" value="O-antigen_ligase-rel_domated"/>
</dbReference>
<dbReference type="InterPro" id="IPR051533">
    <property type="entry name" value="WaaL-like"/>
</dbReference>
<organism evidence="7 9">
    <name type="scientific">Parabacteroides distasonis</name>
    <dbReference type="NCBI Taxonomy" id="823"/>
    <lineage>
        <taxon>Bacteria</taxon>
        <taxon>Pseudomonadati</taxon>
        <taxon>Bacteroidota</taxon>
        <taxon>Bacteroidia</taxon>
        <taxon>Bacteroidales</taxon>
        <taxon>Tannerellaceae</taxon>
        <taxon>Parabacteroides</taxon>
    </lineage>
</organism>
<feature type="transmembrane region" description="Helical" evidence="5">
    <location>
        <begin position="248"/>
        <end position="269"/>
    </location>
</feature>
<dbReference type="GO" id="GO:0016874">
    <property type="term" value="F:ligase activity"/>
    <property type="evidence" value="ECO:0007669"/>
    <property type="project" value="UniProtKB-KW"/>
</dbReference>
<evidence type="ECO:0000256" key="5">
    <source>
        <dbReference type="SAM" id="Phobius"/>
    </source>
</evidence>
<dbReference type="PANTHER" id="PTHR37422:SF13">
    <property type="entry name" value="LIPOPOLYSACCHARIDE BIOSYNTHESIS PROTEIN PA4999-RELATED"/>
    <property type="match status" value="1"/>
</dbReference>
<sequence length="411" mass="46978">MMRSANKLLFNKYDWYIILIIGSLAFGKIGGAFQAIRLISIFLLPFNIHAAILGRERFYFKNASLFAFCFFLYGLISLTWSVDYFNAKIELVYIFLSMNIIYSLTRFAKRANRTIESLIGGWSLFMLLTLPIAIWELTTSNHLYTLDHLSSRVESGRLLNGVIEKFAGATFGNPNEYNTVISFMLPYLFLNVLLCENNKQYLFSVGLLLLTIIVPVINSSRGSILAICIDAIIFLYFYYKRYGRRNKGLIYGTLCLVVSIAILYGNILFDQLIKRSEVVNALEDDGRMNMVYRGLDLFMDSNFWGIGPMGYSSTFLTGPHNLFAEFLIEYGIYLFLFACFVLGSILYRLYKLTQGTFIVYVPICFVCTFPFISVINSDYLGNAFLWVAIGSLYVMCVGVLKNKCKRPFKTV</sequence>
<evidence type="ECO:0000256" key="4">
    <source>
        <dbReference type="ARBA" id="ARBA00023136"/>
    </source>
</evidence>
<evidence type="ECO:0000313" key="8">
    <source>
        <dbReference type="EMBL" id="WET65038.1"/>
    </source>
</evidence>
<evidence type="ECO:0000313" key="7">
    <source>
        <dbReference type="EMBL" id="TWV64530.1"/>
    </source>
</evidence>
<keyword evidence="3 5" id="KW-1133">Transmembrane helix</keyword>
<dbReference type="AlphaFoldDB" id="A0A5C6KMI9"/>
<evidence type="ECO:0000256" key="2">
    <source>
        <dbReference type="ARBA" id="ARBA00022692"/>
    </source>
</evidence>
<feature type="transmembrane region" description="Helical" evidence="5">
    <location>
        <begin position="357"/>
        <end position="377"/>
    </location>
</feature>
<reference evidence="8" key="2">
    <citation type="submission" date="2023-03" db="EMBL/GenBank/DDBJ databases">
        <title>Parabacteroides distasonis, a bacteria resistant against UC.</title>
        <authorList>
            <person name="Dai W."/>
        </authorList>
    </citation>
    <scope>NUCLEOTIDE SEQUENCE</scope>
    <source>
        <strain evidence="8">F1-28</strain>
    </source>
</reference>
<dbReference type="RefSeq" id="WP_146374821.1">
    <property type="nucleotide sequence ID" value="NZ_CP120353.1"/>
</dbReference>
<dbReference type="PANTHER" id="PTHR37422">
    <property type="entry name" value="TEICHURONIC ACID BIOSYNTHESIS PROTEIN TUAE"/>
    <property type="match status" value="1"/>
</dbReference>
<dbReference type="Proteomes" id="UP000315827">
    <property type="component" value="Unassembled WGS sequence"/>
</dbReference>
<dbReference type="Proteomes" id="UP001221009">
    <property type="component" value="Chromosome"/>
</dbReference>
<proteinExistence type="predicted"/>